<dbReference type="GeneID" id="78571596"/>
<sequence>MPKYGFKANFGKDDVHSSISQYALRIHRALEVIMQYIGEQCVSIAREKGTYNDITGNLRNSIGYVLVRNGDIICKNFEERVQSKIVSAANNSGILEGQALAEELATKYTKGYVLIVVAGMHYAHYVESLNKDVLDSAERYALQKVPTILKDLKKQIYKVAL</sequence>
<proteinExistence type="predicted"/>
<protein>
    <submittedName>
        <fullName evidence="1">Uncharacterized protein</fullName>
    </submittedName>
</protein>
<dbReference type="EMBL" id="UGTP01000002">
    <property type="protein sequence ID" value="SUC37462.1"/>
    <property type="molecule type" value="Genomic_DNA"/>
</dbReference>
<evidence type="ECO:0000313" key="2">
    <source>
        <dbReference type="Proteomes" id="UP000254235"/>
    </source>
</evidence>
<dbReference type="OrthoDB" id="770653at2"/>
<reference evidence="1 2" key="1">
    <citation type="submission" date="2018-06" db="EMBL/GenBank/DDBJ databases">
        <authorList>
            <consortium name="Pathogen Informatics"/>
            <person name="Doyle S."/>
        </authorList>
    </citation>
    <scope>NUCLEOTIDE SEQUENCE [LARGE SCALE GENOMIC DNA]</scope>
    <source>
        <strain evidence="1 2">NCTC13043</strain>
    </source>
</reference>
<dbReference type="AlphaFoldDB" id="A0A379G9A0"/>
<dbReference type="Proteomes" id="UP000254235">
    <property type="component" value="Unassembled WGS sequence"/>
</dbReference>
<evidence type="ECO:0000313" key="1">
    <source>
        <dbReference type="EMBL" id="SUC37462.1"/>
    </source>
</evidence>
<gene>
    <name evidence="1" type="ORF">NCTC13043_01951</name>
</gene>
<dbReference type="RefSeq" id="WP_061450358.1">
    <property type="nucleotide sequence ID" value="NZ_UGTP01000002.1"/>
</dbReference>
<name>A0A379G9A0_9BACT</name>
<accession>A0A379G9A0</accession>
<organism evidence="1 2">
    <name type="scientific">Prevotella pallens</name>
    <dbReference type="NCBI Taxonomy" id="60133"/>
    <lineage>
        <taxon>Bacteria</taxon>
        <taxon>Pseudomonadati</taxon>
        <taxon>Bacteroidota</taxon>
        <taxon>Bacteroidia</taxon>
        <taxon>Bacteroidales</taxon>
        <taxon>Prevotellaceae</taxon>
        <taxon>Prevotella</taxon>
    </lineage>
</organism>